<evidence type="ECO:0000313" key="1">
    <source>
        <dbReference type="EMBL" id="EQD55515.1"/>
    </source>
</evidence>
<gene>
    <name evidence="1" type="ORF">B1B_09189</name>
</gene>
<organism evidence="1">
    <name type="scientific">mine drainage metagenome</name>
    <dbReference type="NCBI Taxonomy" id="410659"/>
    <lineage>
        <taxon>unclassified sequences</taxon>
        <taxon>metagenomes</taxon>
        <taxon>ecological metagenomes</taxon>
    </lineage>
</organism>
<name>T1BNG2_9ZZZZ</name>
<protein>
    <submittedName>
        <fullName evidence="1">Transposase</fullName>
    </submittedName>
</protein>
<sequence>LSYLPGPIQGTFSFLYLVLDVYSRKIVAHEVHETECGELAAALIAQGEHARRDGSGADPH</sequence>
<dbReference type="InterPro" id="IPR012337">
    <property type="entry name" value="RNaseH-like_sf"/>
</dbReference>
<dbReference type="AlphaFoldDB" id="T1BNG2"/>
<feature type="non-terminal residue" evidence="1">
    <location>
        <position position="1"/>
    </location>
</feature>
<dbReference type="SUPFAM" id="SSF53098">
    <property type="entry name" value="Ribonuclease H-like"/>
    <property type="match status" value="1"/>
</dbReference>
<reference evidence="1" key="2">
    <citation type="journal article" date="2014" name="ISME J.">
        <title>Microbial stratification in low pH oxic and suboxic macroscopic growths along an acid mine drainage.</title>
        <authorList>
            <person name="Mendez-Garcia C."/>
            <person name="Mesa V."/>
            <person name="Sprenger R.R."/>
            <person name="Richter M."/>
            <person name="Diez M.S."/>
            <person name="Solano J."/>
            <person name="Bargiela R."/>
            <person name="Golyshina O.V."/>
            <person name="Manteca A."/>
            <person name="Ramos J.L."/>
            <person name="Gallego J.R."/>
            <person name="Llorente I."/>
            <person name="Martins Dos Santos V.A."/>
            <person name="Jensen O.N."/>
            <person name="Pelaez A.I."/>
            <person name="Sanchez J."/>
            <person name="Ferrer M."/>
        </authorList>
    </citation>
    <scope>NUCLEOTIDE SEQUENCE</scope>
</reference>
<accession>T1BNG2</accession>
<comment type="caution">
    <text evidence="1">The sequence shown here is derived from an EMBL/GenBank/DDBJ whole genome shotgun (WGS) entry which is preliminary data.</text>
</comment>
<dbReference type="EMBL" id="AUZY01006043">
    <property type="protein sequence ID" value="EQD55515.1"/>
    <property type="molecule type" value="Genomic_DNA"/>
</dbReference>
<proteinExistence type="predicted"/>
<reference evidence="1" key="1">
    <citation type="submission" date="2013-08" db="EMBL/GenBank/DDBJ databases">
        <authorList>
            <person name="Mendez C."/>
            <person name="Richter M."/>
            <person name="Ferrer M."/>
            <person name="Sanchez J."/>
        </authorList>
    </citation>
    <scope>NUCLEOTIDE SEQUENCE</scope>
</reference>